<accession>A0A3B0P155</accession>
<dbReference type="GO" id="GO:0004519">
    <property type="term" value="F:endonuclease activity"/>
    <property type="evidence" value="ECO:0007669"/>
    <property type="project" value="UniProtKB-UniRule"/>
</dbReference>
<dbReference type="NCBIfam" id="TIGR01865">
    <property type="entry name" value="cas_Csn1"/>
    <property type="match status" value="1"/>
</dbReference>
<evidence type="ECO:0000256" key="7">
    <source>
        <dbReference type="ARBA" id="ARBA00022884"/>
    </source>
</evidence>
<dbReference type="InterPro" id="IPR028629">
    <property type="entry name" value="Cas9"/>
</dbReference>
<dbReference type="GO" id="GO:0051607">
    <property type="term" value="P:defense response to virus"/>
    <property type="evidence" value="ECO:0007669"/>
    <property type="project" value="UniProtKB-KW"/>
</dbReference>
<dbReference type="EMBL" id="LS991949">
    <property type="protein sequence ID" value="SYV90120.1"/>
    <property type="molecule type" value="Genomic_DNA"/>
</dbReference>
<proteinExistence type="predicted"/>
<keyword evidence="10" id="KW-0464">Manganese</keyword>
<evidence type="ECO:0000256" key="9">
    <source>
        <dbReference type="ARBA" id="ARBA00023125"/>
    </source>
</evidence>
<dbReference type="Pfam" id="PF13395">
    <property type="entry name" value="HNH_4"/>
    <property type="match status" value="1"/>
</dbReference>
<dbReference type="GO" id="GO:0003677">
    <property type="term" value="F:DNA binding"/>
    <property type="evidence" value="ECO:0007669"/>
    <property type="project" value="UniProtKB-UniRule"/>
</dbReference>
<evidence type="ECO:0000313" key="15">
    <source>
        <dbReference type="EMBL" id="SYV90120.1"/>
    </source>
</evidence>
<evidence type="ECO:0000256" key="6">
    <source>
        <dbReference type="ARBA" id="ARBA00022842"/>
    </source>
</evidence>
<dbReference type="PROSITE" id="PS51749">
    <property type="entry name" value="HNH_CAS9"/>
    <property type="match status" value="1"/>
</dbReference>
<keyword evidence="6" id="KW-0460">Magnesium</keyword>
<dbReference type="Gene3D" id="1.10.30.50">
    <property type="match status" value="1"/>
</dbReference>
<dbReference type="GO" id="GO:0003723">
    <property type="term" value="F:RNA binding"/>
    <property type="evidence" value="ECO:0007669"/>
    <property type="project" value="UniProtKB-UniRule"/>
</dbReference>
<evidence type="ECO:0000256" key="1">
    <source>
        <dbReference type="ARBA" id="ARBA00001946"/>
    </source>
</evidence>
<reference evidence="16" key="1">
    <citation type="submission" date="2018-06" db="EMBL/GenBank/DDBJ databases">
        <authorList>
            <consortium name="Pathogen Informatics"/>
        </authorList>
    </citation>
    <scope>NUCLEOTIDE SEQUENCE [LARGE SCALE GENOMIC DNA]</scope>
    <source>
        <strain evidence="16">NCTC10135</strain>
    </source>
</reference>
<sequence length="285" mass="33509">MGKKTKYLDPFIFKDEIISPTAKQTFEQSIKVLNRIIKLYSNEYKIEKIVVEIPKTKNDPKTKQNLIKSNQEKGIKQIYEKLELDKDGIKLEEFKEIARKSNALIEKLKLFIQQDGHDLYSPEKIKLPDLLNNISKYEIDHIIPYSMSYDNSILNKVLTLKANNASKGNKTAYEFISQYKPNELKTYLEKCEKLFVKQAFKKSKNKSAFELSKEDATKKYKLLTLEDFNNYDQIEFINRNLNDTRYATKLFVDLLRDHFSDKTLIIGINGHVTNYFRSQFSGKNW</sequence>
<evidence type="ECO:0000259" key="13">
    <source>
        <dbReference type="PROSITE" id="PS50222"/>
    </source>
</evidence>
<evidence type="ECO:0000256" key="3">
    <source>
        <dbReference type="ARBA" id="ARBA00022723"/>
    </source>
</evidence>
<keyword evidence="4 12" id="KW-0255">Endonuclease</keyword>
<evidence type="ECO:0000256" key="4">
    <source>
        <dbReference type="ARBA" id="ARBA00022759"/>
    </source>
</evidence>
<evidence type="ECO:0000256" key="12">
    <source>
        <dbReference type="PROSITE-ProRule" id="PRU01085"/>
    </source>
</evidence>
<keyword evidence="3" id="KW-0479">Metal-binding</keyword>
<comment type="cofactor">
    <cofactor evidence="1">
        <name>Mg(2+)</name>
        <dbReference type="ChEBI" id="CHEBI:18420"/>
    </cofactor>
</comment>
<keyword evidence="9 12" id="KW-0238">DNA-binding</keyword>
<dbReference type="GO" id="GO:0016787">
    <property type="term" value="F:hydrolase activity"/>
    <property type="evidence" value="ECO:0007669"/>
    <property type="project" value="UniProtKB-KW"/>
</dbReference>
<keyword evidence="5 12" id="KW-0378">Hydrolase</keyword>
<evidence type="ECO:0000256" key="5">
    <source>
        <dbReference type="ARBA" id="ARBA00022801"/>
    </source>
</evidence>
<evidence type="ECO:0000313" key="16">
    <source>
        <dbReference type="Proteomes" id="UP000259864"/>
    </source>
</evidence>
<evidence type="ECO:0000256" key="8">
    <source>
        <dbReference type="ARBA" id="ARBA00023118"/>
    </source>
</evidence>
<dbReference type="KEGG" id="mala:NCTC10135_00637"/>
<evidence type="ECO:0000259" key="14">
    <source>
        <dbReference type="PROSITE" id="PS51749"/>
    </source>
</evidence>
<dbReference type="InterPro" id="IPR002048">
    <property type="entry name" value="EF_hand_dom"/>
</dbReference>
<feature type="domain" description="EF-hand" evidence="13">
    <location>
        <begin position="70"/>
        <end position="104"/>
    </location>
</feature>
<evidence type="ECO:0000256" key="10">
    <source>
        <dbReference type="ARBA" id="ARBA00023211"/>
    </source>
</evidence>
<dbReference type="Proteomes" id="UP000259864">
    <property type="component" value="Chromosome 1"/>
</dbReference>
<feature type="non-terminal residue" evidence="15">
    <location>
        <position position="285"/>
    </location>
</feature>
<protein>
    <submittedName>
        <fullName evidence="15">Uncharacterized protein conserved in bacteria</fullName>
    </submittedName>
</protein>
<gene>
    <name evidence="15" type="ORF">NCTC10135_00637</name>
</gene>
<dbReference type="InterPro" id="IPR033114">
    <property type="entry name" value="HNH_CAS9"/>
</dbReference>
<keyword evidence="8" id="KW-0051">Antiviral defense</keyword>
<organism evidence="15 16">
    <name type="scientific">Metamycoplasma alkalescens</name>
    <dbReference type="NCBI Taxonomy" id="45363"/>
    <lineage>
        <taxon>Bacteria</taxon>
        <taxon>Bacillati</taxon>
        <taxon>Mycoplasmatota</taxon>
        <taxon>Mycoplasmoidales</taxon>
        <taxon>Metamycoplasmataceae</taxon>
        <taxon>Metamycoplasma</taxon>
    </lineage>
</organism>
<keyword evidence="7" id="KW-0694">RNA-binding</keyword>
<feature type="domain" description="HNH Cas9-type" evidence="14">
    <location>
        <begin position="53"/>
        <end position="241"/>
    </location>
</feature>
<dbReference type="GO" id="GO:0005509">
    <property type="term" value="F:calcium ion binding"/>
    <property type="evidence" value="ECO:0007669"/>
    <property type="project" value="InterPro"/>
</dbReference>
<comment type="subunit">
    <text evidence="11">Monomer. Binds crRNA and tracrRNA.</text>
</comment>
<name>A0A3B0P155_9BACT</name>
<evidence type="ECO:0000256" key="2">
    <source>
        <dbReference type="ARBA" id="ARBA00022722"/>
    </source>
</evidence>
<dbReference type="AlphaFoldDB" id="A0A3B0P155"/>
<dbReference type="PROSITE" id="PS50222">
    <property type="entry name" value="EF_HAND_2"/>
    <property type="match status" value="1"/>
</dbReference>
<dbReference type="InterPro" id="IPR003615">
    <property type="entry name" value="HNH_nuc"/>
</dbReference>
<evidence type="ECO:0000256" key="11">
    <source>
        <dbReference type="ARBA" id="ARBA00046380"/>
    </source>
</evidence>
<keyword evidence="2 12" id="KW-0540">Nuclease</keyword>